<protein>
    <submittedName>
        <fullName evidence="2">DUF427 domain-containing protein</fullName>
    </submittedName>
</protein>
<dbReference type="Gene3D" id="2.170.150.40">
    <property type="entry name" value="Domain of unknown function (DUF427)"/>
    <property type="match status" value="1"/>
</dbReference>
<name>A0AAU8DPW7_9ACTN</name>
<dbReference type="Pfam" id="PF04248">
    <property type="entry name" value="NTP_transf_9"/>
    <property type="match status" value="1"/>
</dbReference>
<evidence type="ECO:0000313" key="2">
    <source>
        <dbReference type="EMBL" id="XCG64035.1"/>
    </source>
</evidence>
<dbReference type="AlphaFoldDB" id="A0AAU8DPW7"/>
<evidence type="ECO:0000259" key="1">
    <source>
        <dbReference type="Pfam" id="PF04248"/>
    </source>
</evidence>
<dbReference type="InterPro" id="IPR038694">
    <property type="entry name" value="DUF427_sf"/>
</dbReference>
<dbReference type="PANTHER" id="PTHR34310">
    <property type="entry name" value="DUF427 DOMAIN PROTEIN (AFU_ORTHOLOGUE AFUA_3G02220)"/>
    <property type="match status" value="1"/>
</dbReference>
<gene>
    <name evidence="2" type="ORF">ABLG96_01420</name>
</gene>
<feature type="domain" description="DUF427" evidence="1">
    <location>
        <begin position="19"/>
        <end position="110"/>
    </location>
</feature>
<dbReference type="PANTHER" id="PTHR34310:SF9">
    <property type="entry name" value="BLR5716 PROTEIN"/>
    <property type="match status" value="1"/>
</dbReference>
<dbReference type="RefSeq" id="WP_353649649.1">
    <property type="nucleotide sequence ID" value="NZ_CP159218.1"/>
</dbReference>
<reference evidence="2" key="1">
    <citation type="submission" date="2024-05" db="EMBL/GenBank/DDBJ databases">
        <authorList>
            <person name="Cai S.Y."/>
            <person name="Jin L.M."/>
            <person name="Li H.R."/>
        </authorList>
    </citation>
    <scope>NUCLEOTIDE SEQUENCE</scope>
    <source>
        <strain evidence="2">A5-74</strain>
    </source>
</reference>
<dbReference type="EMBL" id="CP159218">
    <property type="protein sequence ID" value="XCG64035.1"/>
    <property type="molecule type" value="Genomic_DNA"/>
</dbReference>
<dbReference type="InterPro" id="IPR007361">
    <property type="entry name" value="DUF427"/>
</dbReference>
<sequence>MKVPGHDHPITVTANPHRIRVRIGDRQIADTTAALTLQESTYPAVQYVPLADVDPASLRPSDTSTHCPYKGDASYYDLVDGDVTIPDAVWSYREPHPAVAPIADHVAFYPQHVALDSEEN</sequence>
<organism evidence="2">
    <name type="scientific">Nakamurella sp. A5-74</name>
    <dbReference type="NCBI Taxonomy" id="3158264"/>
    <lineage>
        <taxon>Bacteria</taxon>
        <taxon>Bacillati</taxon>
        <taxon>Actinomycetota</taxon>
        <taxon>Actinomycetes</taxon>
        <taxon>Nakamurellales</taxon>
        <taxon>Nakamurellaceae</taxon>
        <taxon>Nakamurella</taxon>
    </lineage>
</organism>
<accession>A0AAU8DPW7</accession>
<proteinExistence type="predicted"/>